<dbReference type="Gene3D" id="3.40.30.10">
    <property type="entry name" value="Glutaredoxin"/>
    <property type="match status" value="1"/>
</dbReference>
<dbReference type="OrthoDB" id="9811036at2"/>
<evidence type="ECO:0000313" key="5">
    <source>
        <dbReference type="Proteomes" id="UP000051887"/>
    </source>
</evidence>
<evidence type="ECO:0000313" key="3">
    <source>
        <dbReference type="EMBL" id="CUH73122.1"/>
    </source>
</evidence>
<feature type="domain" description="Thioredoxin-like fold" evidence="1">
    <location>
        <begin position="62"/>
        <end position="160"/>
    </location>
</feature>
<gene>
    <name evidence="2" type="ORF">TL5118_03689</name>
    <name evidence="3" type="ORF">TL5120_02929</name>
</gene>
<evidence type="ECO:0000313" key="4">
    <source>
        <dbReference type="Proteomes" id="UP000051086"/>
    </source>
</evidence>
<dbReference type="SUPFAM" id="SSF52833">
    <property type="entry name" value="Thioredoxin-like"/>
    <property type="match status" value="1"/>
</dbReference>
<reference evidence="3 5" key="2">
    <citation type="submission" date="2015-09" db="EMBL/GenBank/DDBJ databases">
        <authorList>
            <consortium name="Swine Surveillance"/>
        </authorList>
    </citation>
    <scope>NUCLEOTIDE SEQUENCE [LARGE SCALE GENOMIC DNA]</scope>
    <source>
        <strain evidence="3 5">5120</strain>
    </source>
</reference>
<dbReference type="RefSeq" id="WP_082626336.1">
    <property type="nucleotide sequence ID" value="NZ_CYSB01000040.1"/>
</dbReference>
<evidence type="ECO:0000313" key="2">
    <source>
        <dbReference type="EMBL" id="CUH69719.1"/>
    </source>
</evidence>
<dbReference type="InterPro" id="IPR041737">
    <property type="entry name" value="SoxW"/>
</dbReference>
<name>A0A0P1FN54_9RHOB</name>
<dbReference type="EMBL" id="CYSB01000040">
    <property type="protein sequence ID" value="CUH69719.1"/>
    <property type="molecule type" value="Genomic_DNA"/>
</dbReference>
<dbReference type="AlphaFoldDB" id="A0A0P1FN54"/>
<organism evidence="3 5">
    <name type="scientific">Thalassovita autumnalis</name>
    <dbReference type="NCBI Taxonomy" id="2072972"/>
    <lineage>
        <taxon>Bacteria</taxon>
        <taxon>Pseudomonadati</taxon>
        <taxon>Pseudomonadota</taxon>
        <taxon>Alphaproteobacteria</taxon>
        <taxon>Rhodobacterales</taxon>
        <taxon>Roseobacteraceae</taxon>
        <taxon>Thalassovita</taxon>
    </lineage>
</organism>
<protein>
    <submittedName>
        <fullName evidence="3">Thioredoxin-related protein</fullName>
    </submittedName>
</protein>
<proteinExistence type="predicted"/>
<keyword evidence="4" id="KW-1185">Reference proteome</keyword>
<sequence>MITRRKLMSGAAGSLVAGAMMPGSIRAAGGADGLELGDDGLHKQPWFTDSFLELGDDLQTAADSGRGLMVLWEQRGCPYCRELHAVNFARPEITDYIQEHFDVVQLDMFGSREVLDFDGEALEERGLAGKWFVNFTPTTQLFHRDNADATGLSAAESFRMPGYLKPFHYLSSLEFVAEGHYETQRFQRYLQDKFAKLRKQGIDPDVW</sequence>
<dbReference type="Proteomes" id="UP000051086">
    <property type="component" value="Unassembled WGS sequence"/>
</dbReference>
<dbReference type="EMBL" id="CYSC01000035">
    <property type="protein sequence ID" value="CUH73122.1"/>
    <property type="molecule type" value="Genomic_DNA"/>
</dbReference>
<dbReference type="Pfam" id="PF13098">
    <property type="entry name" value="Thioredoxin_2"/>
    <property type="match status" value="1"/>
</dbReference>
<dbReference type="InterPro" id="IPR012336">
    <property type="entry name" value="Thioredoxin-like_fold"/>
</dbReference>
<accession>A0A0P1FN54</accession>
<reference evidence="2 4" key="1">
    <citation type="submission" date="2015-09" db="EMBL/GenBank/DDBJ databases">
        <authorList>
            <person name="Rodrigo-Torres L."/>
            <person name="Arahal D.R."/>
        </authorList>
    </citation>
    <scope>NUCLEOTIDE SEQUENCE [LARGE SCALE GENOMIC DNA]</scope>
    <source>
        <strain evidence="2 4">CECT 5118</strain>
    </source>
</reference>
<dbReference type="InterPro" id="IPR036249">
    <property type="entry name" value="Thioredoxin-like_sf"/>
</dbReference>
<evidence type="ECO:0000259" key="1">
    <source>
        <dbReference type="Pfam" id="PF13098"/>
    </source>
</evidence>
<dbReference type="Proteomes" id="UP000051887">
    <property type="component" value="Unassembled WGS sequence"/>
</dbReference>
<dbReference type="CDD" id="cd02951">
    <property type="entry name" value="SoxW"/>
    <property type="match status" value="1"/>
</dbReference>